<evidence type="ECO:0000256" key="1">
    <source>
        <dbReference type="SAM" id="MobiDB-lite"/>
    </source>
</evidence>
<dbReference type="Proteomes" id="UP000265566">
    <property type="component" value="Chromosome 8"/>
</dbReference>
<dbReference type="EMBL" id="BT148808">
    <property type="protein sequence ID" value="AFK48602.1"/>
    <property type="molecule type" value="mRNA"/>
</dbReference>
<feature type="region of interest" description="Disordered" evidence="1">
    <location>
        <begin position="1"/>
        <end position="33"/>
    </location>
</feature>
<name>I3T7W0_MEDTR</name>
<reference evidence="3" key="2">
    <citation type="journal article" date="2018" name="Nat. Plants">
        <title>Whole-genome landscape of Medicago truncatula symbiotic genes.</title>
        <authorList>
            <person name="Pecrix Y."/>
            <person name="Gamas P."/>
            <person name="Carrere S."/>
        </authorList>
    </citation>
    <scope>NUCLEOTIDE SEQUENCE</scope>
    <source>
        <tissue evidence="3">Leaves</tissue>
    </source>
</reference>
<reference evidence="2" key="1">
    <citation type="submission" date="2012-05" db="EMBL/GenBank/DDBJ databases">
        <authorList>
            <person name="Krishnakumar V."/>
            <person name="Cheung F."/>
            <person name="Xiao Y."/>
            <person name="Chan A."/>
            <person name="Moskal W.A."/>
            <person name="Town C.D."/>
        </authorList>
    </citation>
    <scope>NUCLEOTIDE SEQUENCE</scope>
</reference>
<gene>
    <name evidence="3" type="ORF">MtrunA17_Chr8g0352291</name>
</gene>
<dbReference type="EMBL" id="PSQE01000008">
    <property type="protein sequence ID" value="RHN40208.1"/>
    <property type="molecule type" value="Genomic_DNA"/>
</dbReference>
<accession>I3T7W0</accession>
<dbReference type="Gramene" id="rna46330">
    <property type="protein sequence ID" value="RHN40208.1"/>
    <property type="gene ID" value="gene46330"/>
</dbReference>
<dbReference type="AlphaFoldDB" id="I3T7W0"/>
<proteinExistence type="evidence at transcript level"/>
<feature type="compositionally biased region" description="Polar residues" evidence="1">
    <location>
        <begin position="15"/>
        <end position="30"/>
    </location>
</feature>
<evidence type="ECO:0000313" key="2">
    <source>
        <dbReference type="EMBL" id="AFK48602.1"/>
    </source>
</evidence>
<sequence>MNHNQKHPCCKSEINHTIPTMSSPLKNQTPLRRYPSDSIKWNQMKLNGGAEQQKRGTWVQNQEAVEPPSHRSS</sequence>
<protein>
    <submittedName>
        <fullName evidence="2">Uncharacterized protein</fullName>
    </submittedName>
</protein>
<evidence type="ECO:0000313" key="3">
    <source>
        <dbReference type="EMBL" id="RHN40208.1"/>
    </source>
</evidence>
<feature type="region of interest" description="Disordered" evidence="1">
    <location>
        <begin position="47"/>
        <end position="73"/>
    </location>
</feature>
<organism evidence="2">
    <name type="scientific">Medicago truncatula</name>
    <name type="common">Barrel medic</name>
    <name type="synonym">Medicago tribuloides</name>
    <dbReference type="NCBI Taxonomy" id="3880"/>
    <lineage>
        <taxon>Eukaryota</taxon>
        <taxon>Viridiplantae</taxon>
        <taxon>Streptophyta</taxon>
        <taxon>Embryophyta</taxon>
        <taxon>Tracheophyta</taxon>
        <taxon>Spermatophyta</taxon>
        <taxon>Magnoliopsida</taxon>
        <taxon>eudicotyledons</taxon>
        <taxon>Gunneridae</taxon>
        <taxon>Pentapetalae</taxon>
        <taxon>rosids</taxon>
        <taxon>fabids</taxon>
        <taxon>Fabales</taxon>
        <taxon>Fabaceae</taxon>
        <taxon>Papilionoideae</taxon>
        <taxon>50 kb inversion clade</taxon>
        <taxon>NPAAA clade</taxon>
        <taxon>Hologalegina</taxon>
        <taxon>IRL clade</taxon>
        <taxon>Trifolieae</taxon>
        <taxon>Medicago</taxon>
    </lineage>
</organism>